<name>A0A2P5F7F0_TREOI</name>
<proteinExistence type="predicted"/>
<feature type="domain" description="DUF7026" evidence="2">
    <location>
        <begin position="72"/>
        <end position="121"/>
    </location>
</feature>
<sequence>MALRTNLTPKFPTLQPPHPKPTSPPFSSITFLRNQTKKALTKCSAESSGDSELLASNLAREVAKMSTLLVQRAEAMEKSRDLLFKELCNHLSMDSGEARRRWRKMGEEEKWVLVKGFMSDWGVNFHPLSARSVKELIEEHLHEEEEEGEANASSSNSSSSSSSSLFPSLKKMIWFSQDE</sequence>
<organism evidence="3 4">
    <name type="scientific">Trema orientale</name>
    <name type="common">Charcoal tree</name>
    <name type="synonym">Celtis orientalis</name>
    <dbReference type="NCBI Taxonomy" id="63057"/>
    <lineage>
        <taxon>Eukaryota</taxon>
        <taxon>Viridiplantae</taxon>
        <taxon>Streptophyta</taxon>
        <taxon>Embryophyta</taxon>
        <taxon>Tracheophyta</taxon>
        <taxon>Spermatophyta</taxon>
        <taxon>Magnoliopsida</taxon>
        <taxon>eudicotyledons</taxon>
        <taxon>Gunneridae</taxon>
        <taxon>Pentapetalae</taxon>
        <taxon>rosids</taxon>
        <taxon>fabids</taxon>
        <taxon>Rosales</taxon>
        <taxon>Cannabaceae</taxon>
        <taxon>Trema</taxon>
    </lineage>
</organism>
<dbReference type="AlphaFoldDB" id="A0A2P5F7F0"/>
<reference evidence="4" key="1">
    <citation type="submission" date="2016-06" db="EMBL/GenBank/DDBJ databases">
        <title>Parallel loss of symbiosis genes in relatives of nitrogen-fixing non-legume Parasponia.</title>
        <authorList>
            <person name="Van Velzen R."/>
            <person name="Holmer R."/>
            <person name="Bu F."/>
            <person name="Rutten L."/>
            <person name="Van Zeijl A."/>
            <person name="Liu W."/>
            <person name="Santuari L."/>
            <person name="Cao Q."/>
            <person name="Sharma T."/>
            <person name="Shen D."/>
            <person name="Roswanjaya Y."/>
            <person name="Wardhani T."/>
            <person name="Kalhor M.S."/>
            <person name="Jansen J."/>
            <person name="Van den Hoogen J."/>
            <person name="Gungor B."/>
            <person name="Hartog M."/>
            <person name="Hontelez J."/>
            <person name="Verver J."/>
            <person name="Yang W.-C."/>
            <person name="Schijlen E."/>
            <person name="Repin R."/>
            <person name="Schilthuizen M."/>
            <person name="Schranz E."/>
            <person name="Heidstra R."/>
            <person name="Miyata K."/>
            <person name="Fedorova E."/>
            <person name="Kohlen W."/>
            <person name="Bisseling T."/>
            <person name="Smit S."/>
            <person name="Geurts R."/>
        </authorList>
    </citation>
    <scope>NUCLEOTIDE SEQUENCE [LARGE SCALE GENOMIC DNA]</scope>
    <source>
        <strain evidence="4">cv. RG33-2</strain>
    </source>
</reference>
<dbReference type="InterPro" id="IPR054290">
    <property type="entry name" value="DUF7026"/>
</dbReference>
<evidence type="ECO:0000259" key="2">
    <source>
        <dbReference type="Pfam" id="PF22950"/>
    </source>
</evidence>
<feature type="region of interest" description="Disordered" evidence="1">
    <location>
        <begin position="137"/>
        <end position="166"/>
    </location>
</feature>
<dbReference type="Proteomes" id="UP000237000">
    <property type="component" value="Unassembled WGS sequence"/>
</dbReference>
<feature type="compositionally biased region" description="Pro residues" evidence="1">
    <location>
        <begin position="14"/>
        <end position="24"/>
    </location>
</feature>
<evidence type="ECO:0000313" key="3">
    <source>
        <dbReference type="EMBL" id="PON93732.1"/>
    </source>
</evidence>
<feature type="region of interest" description="Disordered" evidence="1">
    <location>
        <begin position="1"/>
        <end position="27"/>
    </location>
</feature>
<protein>
    <recommendedName>
        <fullName evidence="2">DUF7026 domain-containing protein</fullName>
    </recommendedName>
</protein>
<gene>
    <name evidence="3" type="ORF">TorRG33x02_104350</name>
</gene>
<dbReference type="EMBL" id="JXTC01000056">
    <property type="protein sequence ID" value="PON93732.1"/>
    <property type="molecule type" value="Genomic_DNA"/>
</dbReference>
<dbReference type="InParanoid" id="A0A2P5F7F0"/>
<feature type="compositionally biased region" description="Low complexity" evidence="1">
    <location>
        <begin position="150"/>
        <end position="165"/>
    </location>
</feature>
<evidence type="ECO:0000313" key="4">
    <source>
        <dbReference type="Proteomes" id="UP000237000"/>
    </source>
</evidence>
<dbReference type="FunCoup" id="A0A2P5F7F0">
    <property type="interactions" value="316"/>
</dbReference>
<dbReference type="OrthoDB" id="1920063at2759"/>
<comment type="caution">
    <text evidence="3">The sequence shown here is derived from an EMBL/GenBank/DDBJ whole genome shotgun (WGS) entry which is preliminary data.</text>
</comment>
<accession>A0A2P5F7F0</accession>
<keyword evidence="4" id="KW-1185">Reference proteome</keyword>
<evidence type="ECO:0000256" key="1">
    <source>
        <dbReference type="SAM" id="MobiDB-lite"/>
    </source>
</evidence>
<dbReference type="Pfam" id="PF22950">
    <property type="entry name" value="DUF7026"/>
    <property type="match status" value="1"/>
</dbReference>